<evidence type="ECO:0000259" key="16">
    <source>
        <dbReference type="Pfam" id="PF05199"/>
    </source>
</evidence>
<evidence type="ECO:0000256" key="10">
    <source>
        <dbReference type="ARBA" id="ARBA00038856"/>
    </source>
</evidence>
<dbReference type="PANTHER" id="PTHR47470:SF1">
    <property type="entry name" value="FAD-DEPENDENT OXIDOREDUCTASE 2 FAD BINDING DOMAIN-CONTAINING PROTEIN"/>
    <property type="match status" value="1"/>
</dbReference>
<name>A0A9P9Z8G5_9POAL</name>
<evidence type="ECO:0000256" key="14">
    <source>
        <dbReference type="ARBA" id="ARBA00049778"/>
    </source>
</evidence>
<accession>A0A9P9Z8G5</accession>
<evidence type="ECO:0000256" key="2">
    <source>
        <dbReference type="ARBA" id="ARBA00022548"/>
    </source>
</evidence>
<dbReference type="SUPFAM" id="SSF51905">
    <property type="entry name" value="FAD/NAD(P)-binding domain"/>
    <property type="match status" value="1"/>
</dbReference>
<dbReference type="Proteomes" id="UP001151287">
    <property type="component" value="Unassembled WGS sequence"/>
</dbReference>
<dbReference type="PANTHER" id="PTHR47470">
    <property type="entry name" value="CHOLESTEROL OXIDASE"/>
    <property type="match status" value="1"/>
</dbReference>
<keyword evidence="8" id="KW-0753">Steroid metabolism</keyword>
<dbReference type="EC" id="5.3.3.1" evidence="10"/>
<dbReference type="EMBL" id="JAMQYH010000041">
    <property type="protein sequence ID" value="KAJ1684233.1"/>
    <property type="molecule type" value="Genomic_DNA"/>
</dbReference>
<evidence type="ECO:0000256" key="4">
    <source>
        <dbReference type="ARBA" id="ARBA00022827"/>
    </source>
</evidence>
<dbReference type="GO" id="GO:0016995">
    <property type="term" value="F:cholesterol oxidase activity"/>
    <property type="evidence" value="ECO:0007669"/>
    <property type="project" value="UniProtKB-EC"/>
</dbReference>
<reference evidence="17" key="1">
    <citation type="journal article" date="2022" name="Cell">
        <title>Repeat-based holocentromeres influence genome architecture and karyotype evolution.</title>
        <authorList>
            <person name="Hofstatter P.G."/>
            <person name="Thangavel G."/>
            <person name="Lux T."/>
            <person name="Neumann P."/>
            <person name="Vondrak T."/>
            <person name="Novak P."/>
            <person name="Zhang M."/>
            <person name="Costa L."/>
            <person name="Castellani M."/>
            <person name="Scott A."/>
            <person name="Toegelov H."/>
            <person name="Fuchs J."/>
            <person name="Mata-Sucre Y."/>
            <person name="Dias Y."/>
            <person name="Vanzela A.L.L."/>
            <person name="Huettel B."/>
            <person name="Almeida C.C.S."/>
            <person name="Simkova H."/>
            <person name="Souza G."/>
            <person name="Pedrosa-Harand A."/>
            <person name="Macas J."/>
            <person name="Mayer K.F.X."/>
            <person name="Houben A."/>
            <person name="Marques A."/>
        </authorList>
    </citation>
    <scope>NUCLEOTIDE SEQUENCE</scope>
    <source>
        <strain evidence="17">RhyBre1mFocal</strain>
    </source>
</reference>
<dbReference type="AlphaFoldDB" id="A0A9P9Z8G5"/>
<dbReference type="InterPro" id="IPR000172">
    <property type="entry name" value="GMC_OxRdtase_N"/>
</dbReference>
<evidence type="ECO:0000313" key="18">
    <source>
        <dbReference type="Proteomes" id="UP001151287"/>
    </source>
</evidence>
<dbReference type="OrthoDB" id="9974421at2759"/>
<evidence type="ECO:0000256" key="12">
    <source>
        <dbReference type="ARBA" id="ARBA00049723"/>
    </source>
</evidence>
<keyword evidence="9" id="KW-0413">Isomerase</keyword>
<evidence type="ECO:0000256" key="9">
    <source>
        <dbReference type="ARBA" id="ARBA00023235"/>
    </source>
</evidence>
<keyword evidence="5" id="KW-0560">Oxidoreductase</keyword>
<comment type="caution">
    <text evidence="17">The sequence shown here is derived from an EMBL/GenBank/DDBJ whole genome shotgun (WGS) entry which is preliminary data.</text>
</comment>
<comment type="pathway">
    <text evidence="11">Steroid metabolism; cholesterol degradation.</text>
</comment>
<dbReference type="InterPro" id="IPR052542">
    <property type="entry name" value="Cholesterol_Oxidase"/>
</dbReference>
<protein>
    <recommendedName>
        <fullName evidence="13">Cholesterol oxidase</fullName>
        <ecNumber evidence="12">1.1.3.6</ecNumber>
        <ecNumber evidence="10">5.3.3.1</ecNumber>
    </recommendedName>
    <alternativeName>
        <fullName evidence="14">Cholesterol isomerase</fullName>
    </alternativeName>
</protein>
<proteinExistence type="predicted"/>
<dbReference type="SUPFAM" id="SSF54373">
    <property type="entry name" value="FAD-linked reductases, C-terminal domain"/>
    <property type="match status" value="1"/>
</dbReference>
<dbReference type="Pfam" id="PF00732">
    <property type="entry name" value="GMC_oxred_N"/>
    <property type="match status" value="1"/>
</dbReference>
<sequence>MTVMSGCGYGGGSLTYQGMTLQPSRAVFESEFPAALDYDEMDRHYRTVADTIGIATAPDRIAEAPTYEAPRVFKRRAEAAGFEVERIPMPINWSFAEAELDGRVKPSYTNGDCAFGVNNGGKHSLDVTYLRRAERTGRLEKRLLHRVDGVARTRSGEWEVTAVRTDERGTPQETVVITTPALVMAAGSGNTSKMLVRARALGMIPDLPDATGTDWGTNADRIYVWTSLSERLPSPQGGPVVFGSKDWADPARANTVIQASIPPIVLAGLGVDPNSTILVGYGVSEERGRWAYDALADRATLRWRHEGDRVIQTEKIGPRVRAVAGAASVLLDTNAVVPSTWHPMGGASMGTTCDFEGRVQGQRGLYVLDGALLPGTAGACNPSMTIAAVAERAMARIVRDDVGTVI</sequence>
<keyword evidence="3" id="KW-0285">Flavoprotein</keyword>
<dbReference type="GO" id="GO:0050660">
    <property type="term" value="F:flavin adenine dinucleotide binding"/>
    <property type="evidence" value="ECO:0007669"/>
    <property type="project" value="InterPro"/>
</dbReference>
<keyword evidence="18" id="KW-1185">Reference proteome</keyword>
<dbReference type="InterPro" id="IPR036188">
    <property type="entry name" value="FAD/NAD-bd_sf"/>
</dbReference>
<comment type="cofactor">
    <cofactor evidence="1">
        <name>FAD</name>
        <dbReference type="ChEBI" id="CHEBI:57692"/>
    </cofactor>
</comment>
<dbReference type="InterPro" id="IPR007867">
    <property type="entry name" value="GMC_OxRtase_C"/>
</dbReference>
<keyword evidence="4" id="KW-0274">FAD</keyword>
<evidence type="ECO:0000256" key="6">
    <source>
        <dbReference type="ARBA" id="ARBA00023098"/>
    </source>
</evidence>
<dbReference type="Pfam" id="PF05199">
    <property type="entry name" value="GMC_oxred_C"/>
    <property type="match status" value="1"/>
</dbReference>
<evidence type="ECO:0000256" key="3">
    <source>
        <dbReference type="ARBA" id="ARBA00022630"/>
    </source>
</evidence>
<evidence type="ECO:0000256" key="11">
    <source>
        <dbReference type="ARBA" id="ARBA00049645"/>
    </source>
</evidence>
<evidence type="ECO:0000256" key="5">
    <source>
        <dbReference type="ARBA" id="ARBA00023002"/>
    </source>
</evidence>
<evidence type="ECO:0000256" key="7">
    <source>
        <dbReference type="ARBA" id="ARBA00023166"/>
    </source>
</evidence>
<gene>
    <name evidence="17" type="ORF">LUZ63_020526</name>
</gene>
<feature type="domain" description="Glucose-methanol-choline oxidoreductase N-terminal" evidence="15">
    <location>
        <begin position="3"/>
        <end position="197"/>
    </location>
</feature>
<keyword evidence="7" id="KW-1207">Sterol metabolism</keyword>
<dbReference type="GO" id="GO:0004769">
    <property type="term" value="F:steroid Delta-isomerase activity"/>
    <property type="evidence" value="ECO:0007669"/>
    <property type="project" value="UniProtKB-EC"/>
</dbReference>
<evidence type="ECO:0000256" key="8">
    <source>
        <dbReference type="ARBA" id="ARBA00023221"/>
    </source>
</evidence>
<evidence type="ECO:0000256" key="13">
    <source>
        <dbReference type="ARBA" id="ARBA00049744"/>
    </source>
</evidence>
<dbReference type="Gene3D" id="3.30.410.10">
    <property type="entry name" value="Cholesterol Oxidase, domain 2"/>
    <property type="match status" value="1"/>
</dbReference>
<keyword evidence="2" id="KW-0153">Cholesterol metabolism</keyword>
<feature type="domain" description="Glucose-methanol-choline oxidoreductase C-terminal" evidence="16">
    <location>
        <begin position="332"/>
        <end position="390"/>
    </location>
</feature>
<dbReference type="Gene3D" id="3.50.50.60">
    <property type="entry name" value="FAD/NAD(P)-binding domain"/>
    <property type="match status" value="1"/>
</dbReference>
<dbReference type="GO" id="GO:0008203">
    <property type="term" value="P:cholesterol metabolic process"/>
    <property type="evidence" value="ECO:0007669"/>
    <property type="project" value="UniProtKB-KW"/>
</dbReference>
<evidence type="ECO:0000259" key="15">
    <source>
        <dbReference type="Pfam" id="PF00732"/>
    </source>
</evidence>
<organism evidence="17 18">
    <name type="scientific">Rhynchospora breviuscula</name>
    <dbReference type="NCBI Taxonomy" id="2022672"/>
    <lineage>
        <taxon>Eukaryota</taxon>
        <taxon>Viridiplantae</taxon>
        <taxon>Streptophyta</taxon>
        <taxon>Embryophyta</taxon>
        <taxon>Tracheophyta</taxon>
        <taxon>Spermatophyta</taxon>
        <taxon>Magnoliopsida</taxon>
        <taxon>Liliopsida</taxon>
        <taxon>Poales</taxon>
        <taxon>Cyperaceae</taxon>
        <taxon>Cyperoideae</taxon>
        <taxon>Rhynchosporeae</taxon>
        <taxon>Rhynchospora</taxon>
    </lineage>
</organism>
<dbReference type="EC" id="1.1.3.6" evidence="12"/>
<keyword evidence="6" id="KW-0443">Lipid metabolism</keyword>
<evidence type="ECO:0000256" key="1">
    <source>
        <dbReference type="ARBA" id="ARBA00001974"/>
    </source>
</evidence>
<evidence type="ECO:0000313" key="17">
    <source>
        <dbReference type="EMBL" id="KAJ1684233.1"/>
    </source>
</evidence>